<dbReference type="EMBL" id="BSUJ01000001">
    <property type="protein sequence ID" value="GMA19637.1"/>
    <property type="molecule type" value="Genomic_DNA"/>
</dbReference>
<evidence type="ECO:0000313" key="1">
    <source>
        <dbReference type="EMBL" id="GMA19637.1"/>
    </source>
</evidence>
<reference evidence="2" key="1">
    <citation type="journal article" date="2019" name="Int. J. Syst. Evol. Microbiol.">
        <title>The Global Catalogue of Microorganisms (GCM) 10K type strain sequencing project: providing services to taxonomists for standard genome sequencing and annotation.</title>
        <authorList>
            <consortium name="The Broad Institute Genomics Platform"/>
            <consortium name="The Broad Institute Genome Sequencing Center for Infectious Disease"/>
            <person name="Wu L."/>
            <person name="Ma J."/>
        </authorList>
    </citation>
    <scope>NUCLEOTIDE SEQUENCE [LARGE SCALE GENOMIC DNA]</scope>
    <source>
        <strain evidence="2">NBRC 105830</strain>
    </source>
</reference>
<sequence length="156" mass="16968">MGVVELRAQVVLELAQVVPVQRTRVDVELDVEPAQLGLERLGGHRQRALVGHAGAQLAVDEVELDLEAHHRVGVLEVTRRQHPREDVQALLDLLAVLLTLASGHDGADLFTHARHGTTPTPAQGARNSHQDAIPTRWTALGVGEGVCQTRHLAWRA</sequence>
<gene>
    <name evidence="1" type="ORF">GCM10025862_16580</name>
</gene>
<organism evidence="1 2">
    <name type="scientific">Arsenicicoccus piscis</name>
    <dbReference type="NCBI Taxonomy" id="673954"/>
    <lineage>
        <taxon>Bacteria</taxon>
        <taxon>Bacillati</taxon>
        <taxon>Actinomycetota</taxon>
        <taxon>Actinomycetes</taxon>
        <taxon>Micrococcales</taxon>
        <taxon>Intrasporangiaceae</taxon>
        <taxon>Arsenicicoccus</taxon>
    </lineage>
</organism>
<protein>
    <submittedName>
        <fullName evidence="1">Uncharacterized protein</fullName>
    </submittedName>
</protein>
<proteinExistence type="predicted"/>
<evidence type="ECO:0000313" key="2">
    <source>
        <dbReference type="Proteomes" id="UP001157109"/>
    </source>
</evidence>
<name>A0ABQ6HNT5_9MICO</name>
<accession>A0ABQ6HNT5</accession>
<comment type="caution">
    <text evidence="1">The sequence shown here is derived from an EMBL/GenBank/DDBJ whole genome shotgun (WGS) entry which is preliminary data.</text>
</comment>
<dbReference type="Proteomes" id="UP001157109">
    <property type="component" value="Unassembled WGS sequence"/>
</dbReference>
<keyword evidence="2" id="KW-1185">Reference proteome</keyword>